<dbReference type="InterPro" id="IPR002563">
    <property type="entry name" value="Flavin_Rdtase-like_dom"/>
</dbReference>
<dbReference type="AlphaFoldDB" id="A0A645HYJ5"/>
<dbReference type="SUPFAM" id="SSF50475">
    <property type="entry name" value="FMN-binding split barrel"/>
    <property type="match status" value="1"/>
</dbReference>
<dbReference type="GO" id="GO:0010181">
    <property type="term" value="F:FMN binding"/>
    <property type="evidence" value="ECO:0007669"/>
    <property type="project" value="InterPro"/>
</dbReference>
<evidence type="ECO:0000313" key="3">
    <source>
        <dbReference type="EMBL" id="MPN44068.1"/>
    </source>
</evidence>
<dbReference type="EMBL" id="VSSQ01102900">
    <property type="protein sequence ID" value="MPN44068.1"/>
    <property type="molecule type" value="Genomic_DNA"/>
</dbReference>
<evidence type="ECO:0000259" key="2">
    <source>
        <dbReference type="Pfam" id="PF01613"/>
    </source>
</evidence>
<gene>
    <name evidence="3" type="primary">flr_17</name>
    <name evidence="3" type="ORF">SDC9_191629</name>
</gene>
<dbReference type="InterPro" id="IPR052174">
    <property type="entry name" value="Flavoredoxin"/>
</dbReference>
<dbReference type="Pfam" id="PF01613">
    <property type="entry name" value="Flavin_Reduct"/>
    <property type="match status" value="1"/>
</dbReference>
<name>A0A645HYJ5_9ZZZZ</name>
<dbReference type="InterPro" id="IPR012349">
    <property type="entry name" value="Split_barrel_FMN-bd"/>
</dbReference>
<reference evidence="3" key="1">
    <citation type="submission" date="2019-08" db="EMBL/GenBank/DDBJ databases">
        <authorList>
            <person name="Kucharzyk K."/>
            <person name="Murdoch R.W."/>
            <person name="Higgins S."/>
            <person name="Loffler F."/>
        </authorList>
    </citation>
    <scope>NUCLEOTIDE SEQUENCE</scope>
</reference>
<dbReference type="Gene3D" id="2.30.110.10">
    <property type="entry name" value="Electron Transport, Fmn-binding Protein, Chain A"/>
    <property type="match status" value="1"/>
</dbReference>
<comment type="caution">
    <text evidence="3">The sequence shown here is derived from an EMBL/GenBank/DDBJ whole genome shotgun (WGS) entry which is preliminary data.</text>
</comment>
<dbReference type="PANTHER" id="PTHR43567:SF5">
    <property type="entry name" value="HYPOTHETICAL CYTOSOLIC PROTEIN"/>
    <property type="match status" value="1"/>
</dbReference>
<sequence length="168" mass="19122">MRLKAVNPKDLSLEAFRLFTERTPLLTAGDRTACNTMTIGWGGLGELWQKPVCTVYVRQSRYTFQFVESHDYFTVSILPENRKDALRLCGTKSGRDMDKISSCGLTVCYGTGDAPFFDEAELVLVCRKLYAQDMKPEFVIDHDAAAPFYKEGDWHRMYIGEVVEAYHA</sequence>
<protein>
    <submittedName>
        <fullName evidence="3">Flavoredoxin</fullName>
    </submittedName>
</protein>
<feature type="domain" description="Flavin reductase like" evidence="2">
    <location>
        <begin position="18"/>
        <end position="167"/>
    </location>
</feature>
<proteinExistence type="inferred from homology"/>
<comment type="similarity">
    <text evidence="1">Belongs to the flavoredoxin family.</text>
</comment>
<dbReference type="PANTHER" id="PTHR43567">
    <property type="entry name" value="FLAVOREDOXIN-RELATED-RELATED"/>
    <property type="match status" value="1"/>
</dbReference>
<organism evidence="3">
    <name type="scientific">bioreactor metagenome</name>
    <dbReference type="NCBI Taxonomy" id="1076179"/>
    <lineage>
        <taxon>unclassified sequences</taxon>
        <taxon>metagenomes</taxon>
        <taxon>ecological metagenomes</taxon>
    </lineage>
</organism>
<accession>A0A645HYJ5</accession>
<evidence type="ECO:0000256" key="1">
    <source>
        <dbReference type="ARBA" id="ARBA00038054"/>
    </source>
</evidence>